<sequence length="203" mass="23689">MKSSYSLSNERISKFWHQVFKESAEDRIILKELSLPLARIKRLMKVEEGVRMVASEVPILFSMVTEKFVEELTLRAWINTEENNRRILQKSDLTAAVKTSEIFDFLIYVVPRNDFAHVFNSIGSEKMQSREDIDSEPQEAYMQQHMFNERMMMNGPATQIHQQDFYARECRGIGDVPDATGNTVHPSDYRNAFDISFNREHDS</sequence>
<dbReference type="Proteomes" id="UP000031056">
    <property type="component" value="Unassembled WGS sequence"/>
</dbReference>
<keyword evidence="9" id="KW-1185">Reference proteome</keyword>
<dbReference type="SUPFAM" id="SSF47113">
    <property type="entry name" value="Histone-fold"/>
    <property type="match status" value="1"/>
</dbReference>
<dbReference type="CDD" id="cd22908">
    <property type="entry name" value="HFD_NFYC-like"/>
    <property type="match status" value="1"/>
</dbReference>
<evidence type="ECO:0000256" key="4">
    <source>
        <dbReference type="ARBA" id="ARBA00023163"/>
    </source>
</evidence>
<dbReference type="Pfam" id="PF00808">
    <property type="entry name" value="CBFD_NFYB_HMF"/>
    <property type="match status" value="1"/>
</dbReference>
<dbReference type="GeneID" id="26261054"/>
<dbReference type="GO" id="GO:0046982">
    <property type="term" value="F:protein heterodimerization activity"/>
    <property type="evidence" value="ECO:0007669"/>
    <property type="project" value="InterPro"/>
</dbReference>
<dbReference type="InParanoid" id="A0A0B2UNL9"/>
<keyword evidence="5" id="KW-0539">Nucleus</keyword>
<name>A0A0B2UNL9_9MICR</name>
<gene>
    <name evidence="8" type="ORF">M896_012110</name>
</gene>
<dbReference type="EMBL" id="JOKQ01000001">
    <property type="protein sequence ID" value="KHN70555.1"/>
    <property type="molecule type" value="Genomic_DNA"/>
</dbReference>
<keyword evidence="3" id="KW-0238">DNA-binding</keyword>
<dbReference type="InterPro" id="IPR050568">
    <property type="entry name" value="Transcr_DNA_Rep_Reg"/>
</dbReference>
<keyword evidence="4" id="KW-0804">Transcription</keyword>
<dbReference type="FunFam" id="1.10.20.10:FF:000062">
    <property type="entry name" value="Nuclear transcription factor Y subunit C"/>
    <property type="match status" value="1"/>
</dbReference>
<dbReference type="PANTHER" id="PTHR10252">
    <property type="entry name" value="HISTONE-LIKE TRANSCRIPTION FACTOR CCAAT-RELATED"/>
    <property type="match status" value="1"/>
</dbReference>
<comment type="subcellular location">
    <subcellularLocation>
        <location evidence="1">Nucleus</location>
    </subcellularLocation>
</comment>
<evidence type="ECO:0000313" key="9">
    <source>
        <dbReference type="Proteomes" id="UP000031056"/>
    </source>
</evidence>
<feature type="domain" description="Transcription factor CBF/NF-Y/archaeal histone" evidence="7">
    <location>
        <begin position="34"/>
        <end position="97"/>
    </location>
</feature>
<proteinExistence type="inferred from homology"/>
<evidence type="ECO:0000256" key="3">
    <source>
        <dbReference type="ARBA" id="ARBA00023125"/>
    </source>
</evidence>
<protein>
    <submittedName>
        <fullName evidence="8">Subunit C of CCAAT-binding factor</fullName>
    </submittedName>
</protein>
<dbReference type="AlphaFoldDB" id="A0A0B2UNL9"/>
<evidence type="ECO:0000256" key="5">
    <source>
        <dbReference type="ARBA" id="ARBA00023242"/>
    </source>
</evidence>
<dbReference type="InterPro" id="IPR009072">
    <property type="entry name" value="Histone-fold"/>
</dbReference>
<evidence type="ECO:0000256" key="2">
    <source>
        <dbReference type="ARBA" id="ARBA00023015"/>
    </source>
</evidence>
<keyword evidence="2" id="KW-0805">Transcription regulation</keyword>
<dbReference type="GO" id="GO:0003677">
    <property type="term" value="F:DNA binding"/>
    <property type="evidence" value="ECO:0007669"/>
    <property type="project" value="UniProtKB-KW"/>
</dbReference>
<dbReference type="STRING" id="1354746.A0A0B2UNL9"/>
<dbReference type="InterPro" id="IPR003958">
    <property type="entry name" value="CBFA_NFYB_domain"/>
</dbReference>
<evidence type="ECO:0000313" key="8">
    <source>
        <dbReference type="EMBL" id="KHN70555.1"/>
    </source>
</evidence>
<accession>A0A0B2UNL9</accession>
<evidence type="ECO:0000256" key="6">
    <source>
        <dbReference type="ARBA" id="ARBA00038129"/>
    </source>
</evidence>
<reference evidence="8 9" key="1">
    <citation type="journal article" date="2014" name="MBio">
        <title>The Ordospora colligata genome; evolution of extreme reduction in microsporidia and host-to-parasite horizontal gene transfer.</title>
        <authorList>
            <person name="Pombert J.-F."/>
            <person name="Haag K.L."/>
            <person name="Beidas S."/>
            <person name="Ebert D."/>
            <person name="Keeling P.J."/>
        </authorList>
    </citation>
    <scope>NUCLEOTIDE SEQUENCE [LARGE SCALE GENOMIC DNA]</scope>
    <source>
        <strain evidence="8 9">OC4</strain>
    </source>
</reference>
<dbReference type="RefSeq" id="XP_014564597.1">
    <property type="nucleotide sequence ID" value="XM_014709111.1"/>
</dbReference>
<dbReference type="HOGENOM" id="CLU_105950_0_0_1"/>
<dbReference type="GO" id="GO:0005634">
    <property type="term" value="C:nucleus"/>
    <property type="evidence" value="ECO:0007669"/>
    <property type="project" value="UniProtKB-SubCell"/>
</dbReference>
<evidence type="ECO:0000259" key="7">
    <source>
        <dbReference type="Pfam" id="PF00808"/>
    </source>
</evidence>
<comment type="caution">
    <text evidence="8">The sequence shown here is derived from an EMBL/GenBank/DDBJ whole genome shotgun (WGS) entry which is preliminary data.</text>
</comment>
<evidence type="ECO:0000256" key="1">
    <source>
        <dbReference type="ARBA" id="ARBA00004123"/>
    </source>
</evidence>
<organism evidence="8 9">
    <name type="scientific">Ordospora colligata OC4</name>
    <dbReference type="NCBI Taxonomy" id="1354746"/>
    <lineage>
        <taxon>Eukaryota</taxon>
        <taxon>Fungi</taxon>
        <taxon>Fungi incertae sedis</taxon>
        <taxon>Microsporidia</taxon>
        <taxon>Ordosporidae</taxon>
        <taxon>Ordospora</taxon>
    </lineage>
</organism>
<comment type="similarity">
    <text evidence="6">Belongs to the NFYC/HAP5 subunit family.</text>
</comment>
<dbReference type="Gene3D" id="1.10.20.10">
    <property type="entry name" value="Histone, subunit A"/>
    <property type="match status" value="1"/>
</dbReference>
<dbReference type="VEuPathDB" id="MicrosporidiaDB:M896_012110"/>
<dbReference type="OrthoDB" id="1272441at2759"/>